<protein>
    <submittedName>
        <fullName evidence="1">Uncharacterized protein</fullName>
    </submittedName>
</protein>
<evidence type="ECO:0000313" key="2">
    <source>
        <dbReference type="Proteomes" id="UP000304953"/>
    </source>
</evidence>
<dbReference type="Proteomes" id="UP000304953">
    <property type="component" value="Unassembled WGS sequence"/>
</dbReference>
<accession>A0AC61RY52</accession>
<reference evidence="1" key="1">
    <citation type="submission" date="2019-04" db="EMBL/GenBank/DDBJ databases">
        <title>Microbes associate with the intestines of laboratory mice.</title>
        <authorList>
            <person name="Navarre W."/>
            <person name="Wong E."/>
            <person name="Huang K."/>
            <person name="Tropini C."/>
            <person name="Ng K."/>
            <person name="Yu B."/>
        </authorList>
    </citation>
    <scope>NUCLEOTIDE SEQUENCE</scope>
    <source>
        <strain evidence="1">NM01_1-7b</strain>
    </source>
</reference>
<name>A0AC61RY52_9FIRM</name>
<comment type="caution">
    <text evidence="1">The sequence shown here is derived from an EMBL/GenBank/DDBJ whole genome shotgun (WGS) entry which is preliminary data.</text>
</comment>
<organism evidence="1 2">
    <name type="scientific">Petralouisia muris</name>
    <dbReference type="NCBI Taxonomy" id="3032872"/>
    <lineage>
        <taxon>Bacteria</taxon>
        <taxon>Bacillati</taxon>
        <taxon>Bacillota</taxon>
        <taxon>Clostridia</taxon>
        <taxon>Lachnospirales</taxon>
        <taxon>Lachnospiraceae</taxon>
        <taxon>Petralouisia</taxon>
    </lineage>
</organism>
<dbReference type="EMBL" id="SRYA01000014">
    <property type="protein sequence ID" value="TGY96666.1"/>
    <property type="molecule type" value="Genomic_DNA"/>
</dbReference>
<proteinExistence type="predicted"/>
<keyword evidence="2" id="KW-1185">Reference proteome</keyword>
<sequence length="243" mass="27836">MEKRKLSVRIFMVCCLALIGILAVPSTAYAKKITSDRQVEKMAKKKVKGATVVEVDRDYEKGNLVYEVKLIKGTKEYDLTYRASDGKLIEYGWEEMRVRPSSKKLISESKCKKLARKKVKGAQITSIRLKYDDGIEEYKVKMQKSSKKYELEYHARTGKLIGYQWKENLKTKPGNSGYIGVEKAKQIALKEVPGATVVKAEFDNDDGIPVYEVELVKDVWEYEFKIHAKTGAILERDQDSIYD</sequence>
<gene>
    <name evidence="1" type="ORF">E5329_08885</name>
</gene>
<evidence type="ECO:0000313" key="1">
    <source>
        <dbReference type="EMBL" id="TGY96666.1"/>
    </source>
</evidence>